<evidence type="ECO:0000259" key="1">
    <source>
        <dbReference type="Pfam" id="PF16347"/>
    </source>
</evidence>
<sequence>MIVYDPMAPDSTQGRRSDQLVQSIDIAATMLDYAGIERPETFQGKSLRGLVTGSDEPVRDYVFTENLWSTHFGNPRIEAVQDKRWKYIRYYAEASIAGEPPVYEELYDIVSDPGELHNLIDDTTHAETLKRLKLAWKTMLTKARGTGSPKVLRYTVDSEKDYRSK</sequence>
<dbReference type="InterPro" id="IPR017850">
    <property type="entry name" value="Alkaline_phosphatase_core_sf"/>
</dbReference>
<accession>M5R779</accession>
<dbReference type="InterPro" id="IPR052701">
    <property type="entry name" value="GAG_Ulvan_Degrading_Sulfatases"/>
</dbReference>
<protein>
    <recommendedName>
        <fullName evidence="1">N-sulphoglucosamine sulphohydrolase C-terminal domain-containing protein</fullName>
    </recommendedName>
</protein>
<reference evidence="2 3" key="1">
    <citation type="journal article" date="2013" name="Mar. Genomics">
        <title>Expression of sulfatases in Rhodopirellula baltica and the diversity of sulfatases in the genus Rhodopirellula.</title>
        <authorList>
            <person name="Wegner C.E."/>
            <person name="Richter-Heitmann T."/>
            <person name="Klindworth A."/>
            <person name="Klockow C."/>
            <person name="Richter M."/>
            <person name="Achstetter T."/>
            <person name="Glockner F.O."/>
            <person name="Harder J."/>
        </authorList>
    </citation>
    <scope>NUCLEOTIDE SEQUENCE [LARGE SCALE GENOMIC DNA]</scope>
    <source>
        <strain evidence="2 3">SM1</strain>
    </source>
</reference>
<dbReference type="EMBL" id="ANOG01001130">
    <property type="protein sequence ID" value="EMI15255.1"/>
    <property type="molecule type" value="Genomic_DNA"/>
</dbReference>
<comment type="caution">
    <text evidence="2">The sequence shown here is derived from an EMBL/GenBank/DDBJ whole genome shotgun (WGS) entry which is preliminary data.</text>
</comment>
<gene>
    <name evidence="2" type="ORF">RMSM_07811</name>
</gene>
<dbReference type="PATRIC" id="fig|1265738.3.peg.7794"/>
<dbReference type="Pfam" id="PF16347">
    <property type="entry name" value="SGSH_C"/>
    <property type="match status" value="1"/>
</dbReference>
<dbReference type="PANTHER" id="PTHR43751:SF1">
    <property type="entry name" value="SULFATASE ATSG-RELATED"/>
    <property type="match status" value="1"/>
</dbReference>
<evidence type="ECO:0000313" key="2">
    <source>
        <dbReference type="EMBL" id="EMI15255.1"/>
    </source>
</evidence>
<dbReference type="PANTHER" id="PTHR43751">
    <property type="entry name" value="SULFATASE"/>
    <property type="match status" value="1"/>
</dbReference>
<dbReference type="Proteomes" id="UP000011991">
    <property type="component" value="Unassembled WGS sequence"/>
</dbReference>
<keyword evidence="3" id="KW-1185">Reference proteome</keyword>
<evidence type="ECO:0000313" key="3">
    <source>
        <dbReference type="Proteomes" id="UP000011991"/>
    </source>
</evidence>
<name>M5R779_9BACT</name>
<dbReference type="InterPro" id="IPR032506">
    <property type="entry name" value="SGSH_C"/>
</dbReference>
<feature type="domain" description="N-sulphoglucosamine sulphohydrolase C-terminal" evidence="1">
    <location>
        <begin position="12"/>
        <end position="134"/>
    </location>
</feature>
<proteinExistence type="predicted"/>
<dbReference type="AlphaFoldDB" id="M5R779"/>
<dbReference type="SUPFAM" id="SSF53649">
    <property type="entry name" value="Alkaline phosphatase-like"/>
    <property type="match status" value="1"/>
</dbReference>
<dbReference type="Gene3D" id="3.40.720.10">
    <property type="entry name" value="Alkaline Phosphatase, subunit A"/>
    <property type="match status" value="1"/>
</dbReference>
<organism evidence="2 3">
    <name type="scientific">Rhodopirellula maiorica SM1</name>
    <dbReference type="NCBI Taxonomy" id="1265738"/>
    <lineage>
        <taxon>Bacteria</taxon>
        <taxon>Pseudomonadati</taxon>
        <taxon>Planctomycetota</taxon>
        <taxon>Planctomycetia</taxon>
        <taxon>Pirellulales</taxon>
        <taxon>Pirellulaceae</taxon>
        <taxon>Novipirellula</taxon>
    </lineage>
</organism>